<gene>
    <name evidence="1" type="ORF">SNAT2548_LOCUS16793</name>
</gene>
<protein>
    <submittedName>
        <fullName evidence="1">Uncharacterized protein</fullName>
    </submittedName>
</protein>
<keyword evidence="2" id="KW-1185">Reference proteome</keyword>
<dbReference type="AlphaFoldDB" id="A0A812NRH3"/>
<comment type="caution">
    <text evidence="1">The sequence shown here is derived from an EMBL/GenBank/DDBJ whole genome shotgun (WGS) entry which is preliminary data.</text>
</comment>
<dbReference type="Proteomes" id="UP000604046">
    <property type="component" value="Unassembled WGS sequence"/>
</dbReference>
<dbReference type="OrthoDB" id="417650at2759"/>
<organism evidence="1 2">
    <name type="scientific">Symbiodinium natans</name>
    <dbReference type="NCBI Taxonomy" id="878477"/>
    <lineage>
        <taxon>Eukaryota</taxon>
        <taxon>Sar</taxon>
        <taxon>Alveolata</taxon>
        <taxon>Dinophyceae</taxon>
        <taxon>Suessiales</taxon>
        <taxon>Symbiodiniaceae</taxon>
        <taxon>Symbiodinium</taxon>
    </lineage>
</organism>
<dbReference type="EMBL" id="CAJNDS010002091">
    <property type="protein sequence ID" value="CAE7320379.1"/>
    <property type="molecule type" value="Genomic_DNA"/>
</dbReference>
<sequence length="96" mass="10245">MPNHYWRSAIDAHLLAIGAKPPEKNALVENLLTVDDFAADTAVPCQILSVAQCTQLAFVGRMPCARKDGSLWDFLGEPGVEEQAAGAAGAVESMYL</sequence>
<accession>A0A812NRH3</accession>
<reference evidence="1" key="1">
    <citation type="submission" date="2021-02" db="EMBL/GenBank/DDBJ databases">
        <authorList>
            <person name="Dougan E. K."/>
            <person name="Rhodes N."/>
            <person name="Thang M."/>
            <person name="Chan C."/>
        </authorList>
    </citation>
    <scope>NUCLEOTIDE SEQUENCE</scope>
</reference>
<proteinExistence type="predicted"/>
<evidence type="ECO:0000313" key="1">
    <source>
        <dbReference type="EMBL" id="CAE7320379.1"/>
    </source>
</evidence>
<evidence type="ECO:0000313" key="2">
    <source>
        <dbReference type="Proteomes" id="UP000604046"/>
    </source>
</evidence>
<name>A0A812NRH3_9DINO</name>